<evidence type="ECO:0000256" key="13">
    <source>
        <dbReference type="HAMAP-Rule" id="MF_01162"/>
    </source>
</evidence>
<dbReference type="Pfam" id="PF01553">
    <property type="entry name" value="Acyltransferase"/>
    <property type="match status" value="1"/>
</dbReference>
<dbReference type="PANTHER" id="PTHR43201">
    <property type="entry name" value="ACYL-COA SYNTHETASE"/>
    <property type="match status" value="1"/>
</dbReference>
<reference evidence="16" key="1">
    <citation type="submission" date="2016-10" db="EMBL/GenBank/DDBJ databases">
        <authorList>
            <person name="Varghese N."/>
            <person name="Submissions S."/>
        </authorList>
    </citation>
    <scope>NUCLEOTIDE SEQUENCE [LARGE SCALE GENOMIC DNA]</scope>
    <source>
        <strain evidence="16">ATCC 29999</strain>
    </source>
</reference>
<keyword evidence="5 13" id="KW-0808">Transferase</keyword>
<evidence type="ECO:0000256" key="10">
    <source>
        <dbReference type="ARBA" id="ARBA00023136"/>
    </source>
</evidence>
<dbReference type="PANTHER" id="PTHR43201:SF8">
    <property type="entry name" value="ACYL-COA SYNTHETASE FAMILY MEMBER 3"/>
    <property type="match status" value="1"/>
</dbReference>
<dbReference type="AlphaFoldDB" id="A0A1G5RKP1"/>
<feature type="active site" evidence="13">
    <location>
        <position position="36"/>
    </location>
</feature>
<dbReference type="GO" id="GO:0008779">
    <property type="term" value="F:acyl-[acyl-carrier-protein]-phospholipid O-acyltransferase activity"/>
    <property type="evidence" value="ECO:0007669"/>
    <property type="project" value="UniProtKB-UniRule"/>
</dbReference>
<proteinExistence type="inferred from homology"/>
<evidence type="ECO:0000256" key="3">
    <source>
        <dbReference type="ARBA" id="ARBA00022519"/>
    </source>
</evidence>
<sequence length="715" mass="80099">MLFKFLRLVFRLMFRLTVEGDIKQFNHPKCLITPNHVSFLDGVLLTLFLPVKPVFAVYSNIANRGFMKLVRRYVEIAPLDPINPMAIRVLVKEIEKGRPIVIFPEGRITVTGSLMKIYDGAAFIAAMSEATVVPVRIEGLERTVFSRLKGIFKLHLFPKVTMKILPAVQLPMPDVPGSEQRRRLAGERLHEIMMNARMATRPQETIFESLLAARKQFGRFKPCIEDVSLKEESYNSLLKKALTASRILQRFTCQGERIGFLLPNATIMVAAIFGASLRGRIPALLNYTADSHGLKNAVAIASIKTIVTSRQFLEKERLTHLSEQVTEVNWVYLEDLEGTVTFQDKLWVLWHLFFPKQAMAAQKPDDDALVLFTSSSEAVSKGVVHSHASLLANVEQIKTITDFNPLDRFMSSLPLFHAFGLTVGLFTPLLSGSRIFLYPNPLHYRIVPEMVYECNCTVLLGTSTFLENYAYFAHPYDFARLRCVIAGVEKLAENTKQIWQDKFGIRILEGYSMTECAPVIALNVPMMAKVGTVGRILPAMESRLIPIAGIKKGGRLQLRGPNMMKGYLSVENPNHLEPPAAKDEHGNIQFDWFDTGDIVSIDEQGFCTILGRGKCFAKQEEIVSLESMERLALKVSPDAIHVATVKNGHSEGEILVLFTTDSQLKYSSMCQAAQEMGIPELAIPCDIRYVKSLPALDSGKPDFVTLCKIAEAEQE</sequence>
<comment type="catalytic activity">
    <reaction evidence="13">
        <text>a long-chain fatty acid + holo-[ACP] + ATP = a long-chain fatty acyl-[ACP] + AMP + diphosphate</text>
        <dbReference type="Rhea" id="RHEA:45588"/>
        <dbReference type="Rhea" id="RHEA-COMP:9685"/>
        <dbReference type="Rhea" id="RHEA-COMP:12682"/>
        <dbReference type="ChEBI" id="CHEBI:30616"/>
        <dbReference type="ChEBI" id="CHEBI:33019"/>
        <dbReference type="ChEBI" id="CHEBI:57560"/>
        <dbReference type="ChEBI" id="CHEBI:64479"/>
        <dbReference type="ChEBI" id="CHEBI:133243"/>
        <dbReference type="ChEBI" id="CHEBI:456215"/>
        <dbReference type="EC" id="6.2.1.20"/>
    </reaction>
</comment>
<name>A0A1G5RKP1_PHOLU</name>
<comment type="caution">
    <text evidence="13">Lacks conserved residue(s) required for the propagation of feature annotation.</text>
</comment>
<dbReference type="HAMAP" id="MF_01162">
    <property type="entry name" value="Aas"/>
    <property type="match status" value="1"/>
</dbReference>
<dbReference type="GO" id="GO:0008654">
    <property type="term" value="P:phospholipid biosynthetic process"/>
    <property type="evidence" value="ECO:0007669"/>
    <property type="project" value="InterPro"/>
</dbReference>
<keyword evidence="4 13" id="KW-0436">Ligase</keyword>
<keyword evidence="16" id="KW-1185">Reference proteome</keyword>
<dbReference type="EMBL" id="FMWJ01000043">
    <property type="protein sequence ID" value="SCZ73951.1"/>
    <property type="molecule type" value="Genomic_DNA"/>
</dbReference>
<feature type="region of interest" description="Acyltransferase" evidence="13">
    <location>
        <begin position="15"/>
        <end position="138"/>
    </location>
</feature>
<comment type="catalytic activity">
    <reaction evidence="13">
        <text>a 2-acyl-sn-glycero-3-phosphoethanolamine + a fatty acyl-[ACP] = a 1,2-diacyl-sn-glycero-3-phosphoethanolamine + holo-[ACP]</text>
        <dbReference type="Rhea" id="RHEA:10304"/>
        <dbReference type="Rhea" id="RHEA-COMP:9685"/>
        <dbReference type="Rhea" id="RHEA-COMP:14125"/>
        <dbReference type="ChEBI" id="CHEBI:64479"/>
        <dbReference type="ChEBI" id="CHEBI:64612"/>
        <dbReference type="ChEBI" id="CHEBI:65213"/>
        <dbReference type="ChEBI" id="CHEBI:138651"/>
        <dbReference type="EC" id="2.3.1.40"/>
    </reaction>
</comment>
<keyword evidence="6 13" id="KW-0812">Transmembrane</keyword>
<dbReference type="STRING" id="29488.KS18_21110"/>
<comment type="similarity">
    <text evidence="13">In the C-terminal section; belongs to the ATP-dependent AMP-binding enzyme family.</text>
</comment>
<evidence type="ECO:0000256" key="7">
    <source>
        <dbReference type="ARBA" id="ARBA00022741"/>
    </source>
</evidence>
<dbReference type="GO" id="GO:0006631">
    <property type="term" value="P:fatty acid metabolic process"/>
    <property type="evidence" value="ECO:0007669"/>
    <property type="project" value="InterPro"/>
</dbReference>
<comment type="subcellular location">
    <subcellularLocation>
        <location evidence="13">Cell membrane</location>
        <topology evidence="13">Multi-pass membrane protein</topology>
    </subcellularLocation>
</comment>
<keyword evidence="3" id="KW-0997">Cell inner membrane</keyword>
<dbReference type="NCBIfam" id="NF005959">
    <property type="entry name" value="PRK08043.1"/>
    <property type="match status" value="1"/>
</dbReference>
<evidence type="ECO:0000256" key="11">
    <source>
        <dbReference type="ARBA" id="ARBA00023268"/>
    </source>
</evidence>
<dbReference type="CDD" id="cd07989">
    <property type="entry name" value="LPLAT_AGPAT-like"/>
    <property type="match status" value="1"/>
</dbReference>
<comment type="function">
    <text evidence="13">Plays a role in lysophospholipid acylation. Transfers fatty acids to the 1-position via an enzyme-bound acyl-ACP intermediate in the presence of ATP and magnesium. Its physiological function is to regenerate phosphatidylethanolamine from 2-acyl-glycero-3-phosphoethanolamine (2-acyl-GPE) formed by transacylation reactions or degradation by phospholipase A1.</text>
</comment>
<dbReference type="EC" id="6.2.1.20" evidence="13"/>
<comment type="similarity">
    <text evidence="1">Belongs to the ATP-dependent AMP-binding enzyme family.</text>
</comment>
<dbReference type="GeneID" id="45656032"/>
<evidence type="ECO:0000256" key="9">
    <source>
        <dbReference type="ARBA" id="ARBA00022989"/>
    </source>
</evidence>
<dbReference type="RefSeq" id="WP_049583036.1">
    <property type="nucleotide sequence ID" value="NZ_CAWQXX010000068.1"/>
</dbReference>
<evidence type="ECO:0000256" key="6">
    <source>
        <dbReference type="ARBA" id="ARBA00022692"/>
    </source>
</evidence>
<dbReference type="EC" id="2.3.1.40" evidence="13"/>
<dbReference type="InterPro" id="IPR002123">
    <property type="entry name" value="Plipid/glycerol_acylTrfase"/>
</dbReference>
<dbReference type="InterPro" id="IPR000873">
    <property type="entry name" value="AMP-dep_synth/lig_dom"/>
</dbReference>
<dbReference type="InterPro" id="IPR042099">
    <property type="entry name" value="ANL_N_sf"/>
</dbReference>
<accession>A0A1G5RKP1</accession>
<evidence type="ECO:0000256" key="12">
    <source>
        <dbReference type="ARBA" id="ARBA00023315"/>
    </source>
</evidence>
<dbReference type="Gene3D" id="3.40.50.12780">
    <property type="entry name" value="N-terminal domain of ligase-like"/>
    <property type="match status" value="1"/>
</dbReference>
<evidence type="ECO:0000256" key="2">
    <source>
        <dbReference type="ARBA" id="ARBA00022475"/>
    </source>
</evidence>
<comment type="similarity">
    <text evidence="13">In the N-terminal section; belongs to the 2-acyl-GPE acetyltransferase family.</text>
</comment>
<evidence type="ECO:0000313" key="16">
    <source>
        <dbReference type="Proteomes" id="UP000183223"/>
    </source>
</evidence>
<keyword evidence="7 13" id="KW-0547">Nucleotide-binding</keyword>
<evidence type="ECO:0000256" key="8">
    <source>
        <dbReference type="ARBA" id="ARBA00022840"/>
    </source>
</evidence>
<keyword evidence="9 13" id="KW-1133">Transmembrane helix</keyword>
<dbReference type="GO" id="GO:0005886">
    <property type="term" value="C:plasma membrane"/>
    <property type="evidence" value="ECO:0007669"/>
    <property type="project" value="UniProtKB-SubCell"/>
</dbReference>
<keyword evidence="11 13" id="KW-0511">Multifunctional enzyme</keyword>
<dbReference type="Pfam" id="PF00501">
    <property type="entry name" value="AMP-binding"/>
    <property type="match status" value="1"/>
</dbReference>
<protein>
    <recommendedName>
        <fullName evidence="13">Bifunctional protein Aas</fullName>
    </recommendedName>
    <domain>
        <recommendedName>
            <fullName evidence="13">2-acylglycerophosphoethanolamine acyltransferase</fullName>
            <ecNumber evidence="13">2.3.1.40</ecNumber>
        </recommendedName>
        <alternativeName>
            <fullName evidence="13">2-acyl-GPE acyltransferase</fullName>
        </alternativeName>
        <alternativeName>
            <fullName evidence="13">Acyl-[acyl-carrier-protein]--phospholipid O-acyltransferase</fullName>
        </alternativeName>
    </domain>
    <domain>
        <recommendedName>
            <fullName evidence="13">Acyl-[acyl-carrier-protein] synthetase</fullName>
            <ecNumber evidence="13">6.2.1.20</ecNumber>
        </recommendedName>
        <alternativeName>
            <fullName evidence="13">Acyl-ACP synthetase</fullName>
        </alternativeName>
        <alternativeName>
            <fullName evidence="13">Long-chain-fatty-acid--[acyl-carrier-protein] ligase</fullName>
        </alternativeName>
    </domain>
</protein>
<keyword evidence="10 13" id="KW-0472">Membrane</keyword>
<keyword evidence="12 13" id="KW-0012">Acyltransferase</keyword>
<dbReference type="GO" id="GO:0031956">
    <property type="term" value="F:medium-chain fatty acid-CoA ligase activity"/>
    <property type="evidence" value="ECO:0007669"/>
    <property type="project" value="TreeGrafter"/>
</dbReference>
<evidence type="ECO:0000256" key="1">
    <source>
        <dbReference type="ARBA" id="ARBA00006432"/>
    </source>
</evidence>
<evidence type="ECO:0000313" key="15">
    <source>
        <dbReference type="EMBL" id="SCZ73951.1"/>
    </source>
</evidence>
<keyword evidence="8 13" id="KW-0067">ATP-binding</keyword>
<organism evidence="15 16">
    <name type="scientific">Photorhabdus luminescens</name>
    <name type="common">Xenorhabdus luminescens</name>
    <dbReference type="NCBI Taxonomy" id="29488"/>
    <lineage>
        <taxon>Bacteria</taxon>
        <taxon>Pseudomonadati</taxon>
        <taxon>Pseudomonadota</taxon>
        <taxon>Gammaproteobacteria</taxon>
        <taxon>Enterobacterales</taxon>
        <taxon>Morganellaceae</taxon>
        <taxon>Photorhabdus</taxon>
    </lineage>
</organism>
<keyword evidence="2 13" id="KW-1003">Cell membrane</keyword>
<dbReference type="SUPFAM" id="SSF56801">
    <property type="entry name" value="Acetyl-CoA synthetase-like"/>
    <property type="match status" value="1"/>
</dbReference>
<dbReference type="SUPFAM" id="SSF69593">
    <property type="entry name" value="Glycerol-3-phosphate (1)-acyltransferase"/>
    <property type="match status" value="1"/>
</dbReference>
<evidence type="ECO:0000256" key="4">
    <source>
        <dbReference type="ARBA" id="ARBA00022598"/>
    </source>
</evidence>
<dbReference type="Proteomes" id="UP000183223">
    <property type="component" value="Unassembled WGS sequence"/>
</dbReference>
<dbReference type="OrthoDB" id="9803968at2"/>
<dbReference type="InterPro" id="IPR023775">
    <property type="entry name" value="Aas"/>
</dbReference>
<dbReference type="GO" id="GO:0008922">
    <property type="term" value="F:long-chain fatty acid [acyl-carrier-protein] ligase activity"/>
    <property type="evidence" value="ECO:0007669"/>
    <property type="project" value="UniProtKB-UniRule"/>
</dbReference>
<evidence type="ECO:0000256" key="5">
    <source>
        <dbReference type="ARBA" id="ARBA00022679"/>
    </source>
</evidence>
<feature type="domain" description="Phospholipid/glycerol acyltransferase" evidence="14">
    <location>
        <begin position="30"/>
        <end position="140"/>
    </location>
</feature>
<gene>
    <name evidence="13" type="primary">aas</name>
    <name evidence="15" type="ORF">SAMN02982990_04486</name>
</gene>
<dbReference type="SMART" id="SM00563">
    <property type="entry name" value="PlsC"/>
    <property type="match status" value="1"/>
</dbReference>
<evidence type="ECO:0000259" key="14">
    <source>
        <dbReference type="SMART" id="SM00563"/>
    </source>
</evidence>
<dbReference type="GO" id="GO:0005524">
    <property type="term" value="F:ATP binding"/>
    <property type="evidence" value="ECO:0007669"/>
    <property type="project" value="UniProtKB-KW"/>
</dbReference>